<dbReference type="PRINTS" id="PR00320">
    <property type="entry name" value="GPROTEINBRPT"/>
</dbReference>
<dbReference type="PROSITE" id="PS50294">
    <property type="entry name" value="WD_REPEATS_REGION"/>
    <property type="match status" value="4"/>
</dbReference>
<dbReference type="AlphaFoldDB" id="A0A9D4KMU6"/>
<dbReference type="PROSITE" id="PS00678">
    <property type="entry name" value="WD_REPEATS_1"/>
    <property type="match status" value="1"/>
</dbReference>
<dbReference type="FunFam" id="2.130.10.10:FF:001898">
    <property type="entry name" value="Ribosome biogenesis protein WDR12 homolog"/>
    <property type="match status" value="1"/>
</dbReference>
<feature type="repeat" description="WD" evidence="3">
    <location>
        <begin position="143"/>
        <end position="175"/>
    </location>
</feature>
<dbReference type="PROSITE" id="PS50082">
    <property type="entry name" value="WD_REPEATS_2"/>
    <property type="match status" value="6"/>
</dbReference>
<feature type="repeat" description="WD" evidence="3">
    <location>
        <begin position="342"/>
        <end position="379"/>
    </location>
</feature>
<dbReference type="HAMAP" id="MF_03029">
    <property type="entry name" value="WDR12"/>
    <property type="match status" value="1"/>
</dbReference>
<evidence type="ECO:0000256" key="3">
    <source>
        <dbReference type="PROSITE-ProRule" id="PRU00221"/>
    </source>
</evidence>
<evidence type="ECO:0000256" key="2">
    <source>
        <dbReference type="ARBA" id="ARBA00022737"/>
    </source>
</evidence>
<dbReference type="InterPro" id="IPR001680">
    <property type="entry name" value="WD40_rpt"/>
</dbReference>
<protein>
    <recommendedName>
        <fullName evidence="6">Ribosome biogenesis protein WDR12</fullName>
    </recommendedName>
</protein>
<dbReference type="Proteomes" id="UP000828390">
    <property type="component" value="Unassembled WGS sequence"/>
</dbReference>
<reference evidence="4" key="2">
    <citation type="submission" date="2020-11" db="EMBL/GenBank/DDBJ databases">
        <authorList>
            <person name="McCartney M.A."/>
            <person name="Auch B."/>
            <person name="Kono T."/>
            <person name="Mallez S."/>
            <person name="Becker A."/>
            <person name="Gohl D.M."/>
            <person name="Silverstein K.A.T."/>
            <person name="Koren S."/>
            <person name="Bechman K.B."/>
            <person name="Herman A."/>
            <person name="Abrahante J.E."/>
            <person name="Garbe J."/>
        </authorList>
    </citation>
    <scope>NUCLEOTIDE SEQUENCE</scope>
    <source>
        <strain evidence="4">Duluth1</strain>
        <tissue evidence="4">Whole animal</tissue>
    </source>
</reference>
<name>A0A9D4KMU6_DREPO</name>
<dbReference type="InterPro" id="IPR036322">
    <property type="entry name" value="WD40_repeat_dom_sf"/>
</dbReference>
<keyword evidence="1 3" id="KW-0853">WD repeat</keyword>
<accession>A0A9D4KMU6</accession>
<evidence type="ECO:0000313" key="5">
    <source>
        <dbReference type="Proteomes" id="UP000828390"/>
    </source>
</evidence>
<dbReference type="InterPro" id="IPR028599">
    <property type="entry name" value="WDR12/Ytm1"/>
</dbReference>
<dbReference type="SUPFAM" id="SSF50978">
    <property type="entry name" value="WD40 repeat-like"/>
    <property type="match status" value="1"/>
</dbReference>
<dbReference type="InterPro" id="IPR020472">
    <property type="entry name" value="WD40_PAC1"/>
</dbReference>
<sequence length="379" mass="42396">SIDTDFSGNFDFLIDGEFLRVSLDRYLEQSAVSSETVLQIEYVERHPAPKPEDSLNHDDWVSAVHATRDCILTGSYDNTLHLWTKEGDLLHTIPGHTHPVKCVSWINHEAGKEGSFLSGSHDQTVLLWHWKELGNEVEAVHCCRGHAGSVDCVAVNQSGDKFCTGSWDKMLKLWSAELSPTDSEEIMDAEDIPKKKKKMSRAGMTTRVPILTLSGHTEGVSGIVWLGEDQVFTASWDHTLRLWDLQKAEQVTALQGNKVFLSVAYSTRSGLLVTGSADRHVRLWDPRSSEGSIVKCTYTSHQGWVSSVAWSQTSEHQFISGSYDNLMKLWDKRSPKAPLYNLVGHTDKILSVDWSIPSLLLSGGADNQLRIFQYEEVTV</sequence>
<reference evidence="4" key="1">
    <citation type="journal article" date="2019" name="bioRxiv">
        <title>The Genome of the Zebra Mussel, Dreissena polymorpha: A Resource for Invasive Species Research.</title>
        <authorList>
            <person name="McCartney M.A."/>
            <person name="Auch B."/>
            <person name="Kono T."/>
            <person name="Mallez S."/>
            <person name="Zhang Y."/>
            <person name="Obille A."/>
            <person name="Becker A."/>
            <person name="Abrahante J.E."/>
            <person name="Garbe J."/>
            <person name="Badalamenti J.P."/>
            <person name="Herman A."/>
            <person name="Mangelson H."/>
            <person name="Liachko I."/>
            <person name="Sullivan S."/>
            <person name="Sone E.D."/>
            <person name="Koren S."/>
            <person name="Silverstein K.A.T."/>
            <person name="Beckman K.B."/>
            <person name="Gohl D.M."/>
        </authorList>
    </citation>
    <scope>NUCLEOTIDE SEQUENCE</scope>
    <source>
        <strain evidence="4">Duluth1</strain>
        <tissue evidence="4">Whole animal</tissue>
    </source>
</reference>
<dbReference type="Gene3D" id="2.130.10.10">
    <property type="entry name" value="YVTN repeat-like/Quinoprotein amine dehydrogenase"/>
    <property type="match status" value="1"/>
</dbReference>
<dbReference type="InterPro" id="IPR019775">
    <property type="entry name" value="WD40_repeat_CS"/>
</dbReference>
<dbReference type="GO" id="GO:0042254">
    <property type="term" value="P:ribosome biogenesis"/>
    <property type="evidence" value="ECO:0007669"/>
    <property type="project" value="InterPro"/>
</dbReference>
<feature type="repeat" description="WD" evidence="3">
    <location>
        <begin position="262"/>
        <end position="294"/>
    </location>
</feature>
<dbReference type="PANTHER" id="PTHR19855">
    <property type="entry name" value="WD40 REPEAT PROTEIN 12, 37"/>
    <property type="match status" value="1"/>
</dbReference>
<evidence type="ECO:0000313" key="4">
    <source>
        <dbReference type="EMBL" id="KAH3841961.1"/>
    </source>
</evidence>
<feature type="repeat" description="WD" evidence="3">
    <location>
        <begin position="298"/>
        <end position="331"/>
    </location>
</feature>
<dbReference type="SMART" id="SM00320">
    <property type="entry name" value="WD40"/>
    <property type="match status" value="7"/>
</dbReference>
<dbReference type="InterPro" id="IPR015943">
    <property type="entry name" value="WD40/YVTN_repeat-like_dom_sf"/>
</dbReference>
<dbReference type="CDD" id="cd00200">
    <property type="entry name" value="WD40"/>
    <property type="match status" value="1"/>
</dbReference>
<evidence type="ECO:0008006" key="6">
    <source>
        <dbReference type="Google" id="ProtNLM"/>
    </source>
</evidence>
<feature type="non-terminal residue" evidence="4">
    <location>
        <position position="379"/>
    </location>
</feature>
<gene>
    <name evidence="4" type="ORF">DPMN_115448</name>
</gene>
<dbReference type="Pfam" id="PF00400">
    <property type="entry name" value="WD40"/>
    <property type="match status" value="7"/>
</dbReference>
<dbReference type="PANTHER" id="PTHR19855:SF11">
    <property type="entry name" value="RIBOSOME BIOGENESIS PROTEIN WDR12"/>
    <property type="match status" value="1"/>
</dbReference>
<comment type="caution">
    <text evidence="4">The sequence shown here is derived from an EMBL/GenBank/DDBJ whole genome shotgun (WGS) entry which is preliminary data.</text>
</comment>
<organism evidence="4 5">
    <name type="scientific">Dreissena polymorpha</name>
    <name type="common">Zebra mussel</name>
    <name type="synonym">Mytilus polymorpha</name>
    <dbReference type="NCBI Taxonomy" id="45954"/>
    <lineage>
        <taxon>Eukaryota</taxon>
        <taxon>Metazoa</taxon>
        <taxon>Spiralia</taxon>
        <taxon>Lophotrochozoa</taxon>
        <taxon>Mollusca</taxon>
        <taxon>Bivalvia</taxon>
        <taxon>Autobranchia</taxon>
        <taxon>Heteroconchia</taxon>
        <taxon>Euheterodonta</taxon>
        <taxon>Imparidentia</taxon>
        <taxon>Neoheterodontei</taxon>
        <taxon>Myida</taxon>
        <taxon>Dreissenoidea</taxon>
        <taxon>Dreissenidae</taxon>
        <taxon>Dreissena</taxon>
    </lineage>
</organism>
<feature type="repeat" description="WD" evidence="3">
    <location>
        <begin position="213"/>
        <end position="253"/>
    </location>
</feature>
<evidence type="ECO:0000256" key="1">
    <source>
        <dbReference type="ARBA" id="ARBA00022574"/>
    </source>
</evidence>
<keyword evidence="5" id="KW-1185">Reference proteome</keyword>
<dbReference type="EMBL" id="JAIWYP010000004">
    <property type="protein sequence ID" value="KAH3841961.1"/>
    <property type="molecule type" value="Genomic_DNA"/>
</dbReference>
<feature type="repeat" description="WD" evidence="3">
    <location>
        <begin position="93"/>
        <end position="128"/>
    </location>
</feature>
<proteinExistence type="inferred from homology"/>
<keyword evidence="2" id="KW-0677">Repeat</keyword>